<keyword evidence="1" id="KW-0378">Hydrolase</keyword>
<dbReference type="EMBL" id="JBHSAW010000003">
    <property type="protein sequence ID" value="MFC4094596.1"/>
    <property type="molecule type" value="Genomic_DNA"/>
</dbReference>
<dbReference type="Pfam" id="PF08282">
    <property type="entry name" value="Hydrolase_3"/>
    <property type="match status" value="1"/>
</dbReference>
<dbReference type="NCBIfam" id="TIGR00099">
    <property type="entry name" value="Cof-subfamily"/>
    <property type="match status" value="1"/>
</dbReference>
<dbReference type="SFLD" id="SFLDG01140">
    <property type="entry name" value="C2.B:_Phosphomannomutase_and_P"/>
    <property type="match status" value="1"/>
</dbReference>
<dbReference type="PANTHER" id="PTHR10000">
    <property type="entry name" value="PHOSPHOSERINE PHOSPHATASE"/>
    <property type="match status" value="1"/>
</dbReference>
<protein>
    <submittedName>
        <fullName evidence="1">Cof-type HAD-IIB family hydrolase</fullName>
        <ecNumber evidence="1">3.1.3.-</ecNumber>
    </submittedName>
</protein>
<name>A0ABV8JLX3_9FLAO</name>
<dbReference type="PANTHER" id="PTHR10000:SF8">
    <property type="entry name" value="HAD SUPERFAMILY HYDROLASE-LIKE, TYPE 3"/>
    <property type="match status" value="1"/>
</dbReference>
<dbReference type="Gene3D" id="3.40.50.1000">
    <property type="entry name" value="HAD superfamily/HAD-like"/>
    <property type="match status" value="1"/>
</dbReference>
<dbReference type="SUPFAM" id="SSF56784">
    <property type="entry name" value="HAD-like"/>
    <property type="match status" value="1"/>
</dbReference>
<dbReference type="Proteomes" id="UP001595814">
    <property type="component" value="Unassembled WGS sequence"/>
</dbReference>
<organism evidence="1 2">
    <name type="scientific">Euzebyella saccharophila</name>
    <dbReference type="NCBI Taxonomy" id="679664"/>
    <lineage>
        <taxon>Bacteria</taxon>
        <taxon>Pseudomonadati</taxon>
        <taxon>Bacteroidota</taxon>
        <taxon>Flavobacteriia</taxon>
        <taxon>Flavobacteriales</taxon>
        <taxon>Flavobacteriaceae</taxon>
        <taxon>Euzebyella</taxon>
    </lineage>
</organism>
<comment type="caution">
    <text evidence="1">The sequence shown here is derived from an EMBL/GenBank/DDBJ whole genome shotgun (WGS) entry which is preliminary data.</text>
</comment>
<dbReference type="PROSITE" id="PS01228">
    <property type="entry name" value="COF_1"/>
    <property type="match status" value="1"/>
</dbReference>
<sequence>MKYKILCSDLDGTLLSTKSDVSESTISEINKIKSAVRTILVSARMPRGMRYLQRRLGIEEQPIICYNGALIIDGDEIITSTEIAIDHVKEIFAMANVRQIKLGLYHNDEWYVEENTERVRKEIRYTQATPVFRDTEASILDWSNRGLGAHKIMLMGTKDTSDAIYPELEERFSKDLNLYRSNDTLIEIAPKSVSKLTAIQKLLQENETMEDVISFGDNYNDVEMIQYSGYGVAVGNAREEVKAVSNFVTLPNTEDGVAVFLKEHPLV</sequence>
<dbReference type="InterPro" id="IPR006379">
    <property type="entry name" value="HAD-SF_hydro_IIB"/>
</dbReference>
<dbReference type="InterPro" id="IPR036412">
    <property type="entry name" value="HAD-like_sf"/>
</dbReference>
<accession>A0ABV8JLX3</accession>
<dbReference type="RefSeq" id="WP_192462459.1">
    <property type="nucleotide sequence ID" value="NZ_JACYFJ010000003.1"/>
</dbReference>
<dbReference type="Gene3D" id="3.30.1240.10">
    <property type="match status" value="1"/>
</dbReference>
<dbReference type="NCBIfam" id="TIGR01484">
    <property type="entry name" value="HAD-SF-IIB"/>
    <property type="match status" value="1"/>
</dbReference>
<gene>
    <name evidence="1" type="ORF">ACFOUT_01845</name>
</gene>
<dbReference type="CDD" id="cd07516">
    <property type="entry name" value="HAD_Pase"/>
    <property type="match status" value="1"/>
</dbReference>
<dbReference type="InterPro" id="IPR000150">
    <property type="entry name" value="Cof"/>
</dbReference>
<dbReference type="EC" id="3.1.3.-" evidence="1"/>
<evidence type="ECO:0000313" key="2">
    <source>
        <dbReference type="Proteomes" id="UP001595814"/>
    </source>
</evidence>
<proteinExistence type="predicted"/>
<dbReference type="GO" id="GO:0016787">
    <property type="term" value="F:hydrolase activity"/>
    <property type="evidence" value="ECO:0007669"/>
    <property type="project" value="UniProtKB-KW"/>
</dbReference>
<evidence type="ECO:0000313" key="1">
    <source>
        <dbReference type="EMBL" id="MFC4094596.1"/>
    </source>
</evidence>
<dbReference type="SFLD" id="SFLDS00003">
    <property type="entry name" value="Haloacid_Dehalogenase"/>
    <property type="match status" value="1"/>
</dbReference>
<keyword evidence="2" id="KW-1185">Reference proteome</keyword>
<dbReference type="InterPro" id="IPR023214">
    <property type="entry name" value="HAD_sf"/>
</dbReference>
<reference evidence="2" key="1">
    <citation type="journal article" date="2019" name="Int. J. Syst. Evol. Microbiol.">
        <title>The Global Catalogue of Microorganisms (GCM) 10K type strain sequencing project: providing services to taxonomists for standard genome sequencing and annotation.</title>
        <authorList>
            <consortium name="The Broad Institute Genomics Platform"/>
            <consortium name="The Broad Institute Genome Sequencing Center for Infectious Disease"/>
            <person name="Wu L."/>
            <person name="Ma J."/>
        </authorList>
    </citation>
    <scope>NUCLEOTIDE SEQUENCE [LARGE SCALE GENOMIC DNA]</scope>
    <source>
        <strain evidence="2">CECT 7477</strain>
    </source>
</reference>